<dbReference type="Proteomes" id="UP001152622">
    <property type="component" value="Chromosome 7"/>
</dbReference>
<name>A0A9Q1F8A2_SYNKA</name>
<dbReference type="EMBL" id="JAINUF010000007">
    <property type="protein sequence ID" value="KAJ8353140.1"/>
    <property type="molecule type" value="Genomic_DNA"/>
</dbReference>
<reference evidence="1" key="1">
    <citation type="journal article" date="2023" name="Science">
        <title>Genome structures resolve the early diversification of teleost fishes.</title>
        <authorList>
            <person name="Parey E."/>
            <person name="Louis A."/>
            <person name="Montfort J."/>
            <person name="Bouchez O."/>
            <person name="Roques C."/>
            <person name="Iampietro C."/>
            <person name="Lluch J."/>
            <person name="Castinel A."/>
            <person name="Donnadieu C."/>
            <person name="Desvignes T."/>
            <person name="Floi Bucao C."/>
            <person name="Jouanno E."/>
            <person name="Wen M."/>
            <person name="Mejri S."/>
            <person name="Dirks R."/>
            <person name="Jansen H."/>
            <person name="Henkel C."/>
            <person name="Chen W.J."/>
            <person name="Zahm M."/>
            <person name="Cabau C."/>
            <person name="Klopp C."/>
            <person name="Thompson A.W."/>
            <person name="Robinson-Rechavi M."/>
            <person name="Braasch I."/>
            <person name="Lecointre G."/>
            <person name="Bobe J."/>
            <person name="Postlethwait J.H."/>
            <person name="Berthelot C."/>
            <person name="Roest Crollius H."/>
            <person name="Guiguen Y."/>
        </authorList>
    </citation>
    <scope>NUCLEOTIDE SEQUENCE</scope>
    <source>
        <strain evidence="1">WJC10195</strain>
    </source>
</reference>
<proteinExistence type="predicted"/>
<dbReference type="AlphaFoldDB" id="A0A9Q1F8A2"/>
<evidence type="ECO:0000313" key="2">
    <source>
        <dbReference type="Proteomes" id="UP001152622"/>
    </source>
</evidence>
<keyword evidence="2" id="KW-1185">Reference proteome</keyword>
<comment type="caution">
    <text evidence="1">The sequence shown here is derived from an EMBL/GenBank/DDBJ whole genome shotgun (WGS) entry which is preliminary data.</text>
</comment>
<gene>
    <name evidence="1" type="ORF">SKAU_G00207070</name>
</gene>
<accession>A0A9Q1F8A2</accession>
<organism evidence="1 2">
    <name type="scientific">Synaphobranchus kaupii</name>
    <name type="common">Kaup's arrowtooth eel</name>
    <dbReference type="NCBI Taxonomy" id="118154"/>
    <lineage>
        <taxon>Eukaryota</taxon>
        <taxon>Metazoa</taxon>
        <taxon>Chordata</taxon>
        <taxon>Craniata</taxon>
        <taxon>Vertebrata</taxon>
        <taxon>Euteleostomi</taxon>
        <taxon>Actinopterygii</taxon>
        <taxon>Neopterygii</taxon>
        <taxon>Teleostei</taxon>
        <taxon>Anguilliformes</taxon>
        <taxon>Synaphobranchidae</taxon>
        <taxon>Synaphobranchus</taxon>
    </lineage>
</organism>
<protein>
    <submittedName>
        <fullName evidence="1">Uncharacterized protein</fullName>
    </submittedName>
</protein>
<sequence length="74" mass="8007">MVQCPLNLRVLLRQSFLAVEPDWPKVFHDEEKPKERRTGTAGLAGPARVRANGASALLALLQFEPGSGRPASSP</sequence>
<evidence type="ECO:0000313" key="1">
    <source>
        <dbReference type="EMBL" id="KAJ8353140.1"/>
    </source>
</evidence>